<evidence type="ECO:0000256" key="9">
    <source>
        <dbReference type="ARBA" id="ARBA00023172"/>
    </source>
</evidence>
<dbReference type="InterPro" id="IPR015525">
    <property type="entry name" value="BRCA2"/>
</dbReference>
<dbReference type="Pfam" id="PF09103">
    <property type="entry name" value="BRCA-2_OB1"/>
    <property type="match status" value="1"/>
</dbReference>
<feature type="region of interest" description="Disordered" evidence="16">
    <location>
        <begin position="1707"/>
        <end position="1739"/>
    </location>
</feature>
<dbReference type="Gene3D" id="6.10.70.10">
    <property type="match status" value="1"/>
</dbReference>
<evidence type="ECO:0000256" key="4">
    <source>
        <dbReference type="ARBA" id="ARBA00022553"/>
    </source>
</evidence>
<dbReference type="GO" id="GO:0090398">
    <property type="term" value="P:cellular senescence"/>
    <property type="evidence" value="ECO:0007669"/>
    <property type="project" value="Ensembl"/>
</dbReference>
<dbReference type="FunFam" id="2.40.50.140:FF:000205">
    <property type="entry name" value="Breast cancer susceptibility protein 2"/>
    <property type="match status" value="1"/>
</dbReference>
<dbReference type="GO" id="GO:0070200">
    <property type="term" value="P:establishment of protein localization to telomere"/>
    <property type="evidence" value="ECO:0007669"/>
    <property type="project" value="Ensembl"/>
</dbReference>
<keyword evidence="5" id="KW-0677">Repeat</keyword>
<evidence type="ECO:0000256" key="3">
    <source>
        <dbReference type="ARBA" id="ARBA00022490"/>
    </source>
</evidence>
<evidence type="ECO:0000256" key="2">
    <source>
        <dbReference type="ARBA" id="ARBA00004300"/>
    </source>
</evidence>
<dbReference type="GO" id="GO:0030141">
    <property type="term" value="C:secretory granule"/>
    <property type="evidence" value="ECO:0007669"/>
    <property type="project" value="Ensembl"/>
</dbReference>
<evidence type="ECO:0000256" key="10">
    <source>
        <dbReference type="ARBA" id="ARBA00023204"/>
    </source>
</evidence>
<dbReference type="GO" id="GO:1990391">
    <property type="term" value="C:DNA repair complex"/>
    <property type="evidence" value="ECO:0007669"/>
    <property type="project" value="Ensembl"/>
</dbReference>
<feature type="compositionally biased region" description="Basic residues" evidence="16">
    <location>
        <begin position="3401"/>
        <end position="3412"/>
    </location>
</feature>
<dbReference type="GO" id="GO:0000800">
    <property type="term" value="C:lateral element"/>
    <property type="evidence" value="ECO:0007669"/>
    <property type="project" value="Ensembl"/>
</dbReference>
<dbReference type="GO" id="GO:0008585">
    <property type="term" value="P:female gonad development"/>
    <property type="evidence" value="ECO:0007669"/>
    <property type="project" value="Ensembl"/>
</dbReference>
<feature type="repeat" description="BRCA2" evidence="15">
    <location>
        <begin position="1506"/>
        <end position="1540"/>
    </location>
</feature>
<dbReference type="GeneTree" id="ENSGT00390000003602"/>
<proteinExistence type="predicted"/>
<dbReference type="GO" id="GO:0007141">
    <property type="term" value="P:male meiosis I"/>
    <property type="evidence" value="ECO:0007669"/>
    <property type="project" value="Ensembl"/>
</dbReference>
<dbReference type="GO" id="GO:0007283">
    <property type="term" value="P:spermatogenesis"/>
    <property type="evidence" value="ECO:0007669"/>
    <property type="project" value="Ensembl"/>
</dbReference>
<dbReference type="GO" id="GO:0010225">
    <property type="term" value="P:response to UV-C"/>
    <property type="evidence" value="ECO:0007669"/>
    <property type="project" value="Ensembl"/>
</dbReference>
<dbReference type="GO" id="GO:0030330">
    <property type="term" value="P:DNA damage response, signal transduction by p53 class mediator"/>
    <property type="evidence" value="ECO:0007669"/>
    <property type="project" value="Ensembl"/>
</dbReference>
<dbReference type="Gene3D" id="2.40.50.140">
    <property type="entry name" value="Nucleic acid-binding proteins"/>
    <property type="match status" value="3"/>
</dbReference>
<evidence type="ECO:0000256" key="7">
    <source>
        <dbReference type="ARBA" id="ARBA00022843"/>
    </source>
</evidence>
<feature type="repeat" description="BRCA2" evidence="15">
    <location>
        <begin position="1648"/>
        <end position="1682"/>
    </location>
</feature>
<feature type="domain" description="Tower" evidence="17">
    <location>
        <begin position="2817"/>
        <end position="2858"/>
    </location>
</feature>
<evidence type="ECO:0000256" key="11">
    <source>
        <dbReference type="ARBA" id="ARBA00023212"/>
    </source>
</evidence>
<dbReference type="SMART" id="SM01341">
    <property type="entry name" value="Tower"/>
    <property type="match status" value="1"/>
</dbReference>
<dbReference type="Proteomes" id="UP000001811">
    <property type="component" value="Unplaced"/>
</dbReference>
<evidence type="ECO:0000256" key="6">
    <source>
        <dbReference type="ARBA" id="ARBA00022763"/>
    </source>
</evidence>
<keyword evidence="9" id="KW-0233">DNA recombination</keyword>
<dbReference type="Pfam" id="PF09104">
    <property type="entry name" value="BRCA-2_OB3"/>
    <property type="match status" value="1"/>
</dbReference>
<dbReference type="InterPro" id="IPR012340">
    <property type="entry name" value="NA-bd_OB-fold"/>
</dbReference>
<dbReference type="GO" id="GO:0032465">
    <property type="term" value="P:regulation of cytokinesis"/>
    <property type="evidence" value="ECO:0007669"/>
    <property type="project" value="Ensembl"/>
</dbReference>
<dbReference type="InterPro" id="IPR015205">
    <property type="entry name" value="Tower_dom"/>
</dbReference>
<keyword evidence="11" id="KW-0206">Cytoskeleton</keyword>
<dbReference type="KEGG" id="ocu:100355331"/>
<evidence type="ECO:0000256" key="14">
    <source>
        <dbReference type="ARBA" id="ARBA00082814"/>
    </source>
</evidence>
<dbReference type="InParanoid" id="G1TCK4"/>
<dbReference type="GO" id="GO:0005813">
    <property type="term" value="C:centrosome"/>
    <property type="evidence" value="ECO:0007669"/>
    <property type="project" value="UniProtKB-SubCell"/>
</dbReference>
<dbReference type="STRING" id="9986.ENSOCUP00000014514"/>
<dbReference type="InterPro" id="IPR036315">
    <property type="entry name" value="BRCA2_hlx_sf"/>
</dbReference>
<feature type="region of interest" description="Disordered" evidence="16">
    <location>
        <begin position="3344"/>
        <end position="3412"/>
    </location>
</feature>
<dbReference type="InterPro" id="IPR002093">
    <property type="entry name" value="BRCA2_repeat"/>
</dbReference>
<dbReference type="SUPFAM" id="SSF50249">
    <property type="entry name" value="Nucleic acid-binding proteins"/>
    <property type="match status" value="3"/>
</dbReference>
<dbReference type="FunCoup" id="G1TCK4">
    <property type="interactions" value="442"/>
</dbReference>
<dbReference type="GO" id="GO:0033593">
    <property type="term" value="C:BRCA2-MAGE-D1 complex"/>
    <property type="evidence" value="ECO:0007669"/>
    <property type="project" value="Ensembl"/>
</dbReference>
<evidence type="ECO:0000313" key="19">
    <source>
        <dbReference type="Proteomes" id="UP000001811"/>
    </source>
</evidence>
<evidence type="ECO:0000256" key="12">
    <source>
        <dbReference type="ARBA" id="ARBA00023242"/>
    </source>
</evidence>
<dbReference type="GO" id="GO:0045893">
    <property type="term" value="P:positive regulation of DNA-templated transcription"/>
    <property type="evidence" value="ECO:0007669"/>
    <property type="project" value="Ensembl"/>
</dbReference>
<feature type="region of interest" description="Disordered" evidence="16">
    <location>
        <begin position="2407"/>
        <end position="2435"/>
    </location>
</feature>
<dbReference type="GO" id="GO:0000724">
    <property type="term" value="P:double-strand break repair via homologous recombination"/>
    <property type="evidence" value="ECO:0007669"/>
    <property type="project" value="Ensembl"/>
</dbReference>
<dbReference type="Pfam" id="PF22687">
    <property type="entry name" value="BRCA2_TR2"/>
    <property type="match status" value="1"/>
</dbReference>
<dbReference type="CDD" id="cd04493">
    <property type="entry name" value="BRCA2DBD_OB1"/>
    <property type="match status" value="1"/>
</dbReference>
<feature type="repeat" description="BRCA2" evidence="15">
    <location>
        <begin position="1825"/>
        <end position="1859"/>
    </location>
</feature>
<sequence>MPIGSKERPTLFDIFKMRCNTTDLGPISLNWFEELSSEAPLYNSEPAEESECKINNCEPNLFKTPQRKLSYHQLASTPIIFKDQGPSLQLYQSPLKELDKYRSDSGKDTANNARKSCCTMKSKIDQANDVASPLINSYLSESPVLQYTNVTPQRKKSVVCGSLFHTPKLMKGQTQKHISESLGAEMDSDMSWSSSLATPPTLSSTVLIVRDEEASETVDTNAILKNHFSNDESMNKNGRFIPSVTESENKNQREARSQRLRKVLGNSFGKVNSCKDHFGKSMPNVLEDEVCESVANISEEDSFSFCFSEYKMENLKELKSEKTTEKNIYETKTDTYDEAEEQMKENKHSFAFEIEAKNSDPLDSNLTIQKPLESGNDKVSKELVQSEWSQLSVSGLNEIQIEKISMVHVSSCDQHNSEKDLIDTEKSCINFITPENSLSHISGLPKLEKILNEETVVHKRDERQHVESHDSILGAKPTTSEISPVVSPFQGIKKSLFKIRESAEETLGTVFLGDMSNSDLNETAEIPEREMETHAFYSQKENSLCESFVDDGSRPATVTHSSVTLKNASLISTLKKKTKKFIYAVKDEGKKIQEDQNSELTNCSAQFEANTLDVPLVFTNADSGLLHSSVRRNCLQVDSEEQTLSKTNSFGTILRKYSNDENSSNNAVTSQDLNYKEAKLNKEKLPSLITPETDYLSCLQERQREDNLKGQQVSNIRAKIVSSAYHPAIQHLEMECNSTYSQSQNGFLDNHDNTNTCILTPSSKDLASNSAVISGEKESYKMSEETKYRNCESDVELTKNSPIEKNQEMWGLSENFKKAELLPLEKHVIITSPPMKVQFNKITNLTVIQQDQEETTLISEITVNSNSEELFPDNENSFVFQRTNERNNPVSGNTEERNEIDLNYMEESNLQNSTMVVHEDIDDKQTTQVLIAKDSDSSNMVHDLIEENRNTVTQHLKMTLGQDLKSGIPLDIHMKSNGNNDYMDRWSGLLDPISNHSFGGSFRTASNKEIKLSEHKINKSKMLFKDIEEQYPTSLACVETLNTVSLDNQKKLRKPDIFDSQSNNAISAYMQNSAFVSDCENNHTATQVLSLKQDLNSNHNLTPSQKAEITELSTILEESGSQFEFTQFRKPSHITQGDTFEVPENQMTILNTTSEECKDGNHHLSINVSSLGQVERSKKFEDAVGTEHKFACSLKNNCNKSATYLTDENEVVFRGFYSALGTRLNVSSEALQKAVKLFSDIESISQETSAEVYPRSFPSDKCHDSIASVIKVENHNNDQNLSEKNNKCQLISQNDSEVTPDVFGNENTENYKRNTEDEDNDRNKLRESDVSDSRKNYTVDIHTNENDLQCINQHAQFVKEENTQIKESLSDLTCLEVVKAEEIRHINTSNEEELTTDTTEQNVKAVGIFDISFQTAAGRNIKVSKESLNKVVNFFDKETEEELNNFSNCLKSKLLCDMNKNKVDFSSHEEPDIVKNKIFKESIPVSTENQLLIVQQQPECGIEKIKEPTLLGFHTASGKKVKITKESFDKVKNLFDEKQDSEIASFIHQGANTLKDMENCKEGLELALDAIEITVPKCEEIQNYLDCNDKNFAFSDTRLLPRLSDNLHRQTKSLRTNSISLKIKIHENTEKEALGNATGCFPNQSLTIENSDLAFYTGHGKEVSVSQASLFEAKKWLREGELEDQSEKNAAKVICVKKYPDSYVGNPSYENSSNSIITQSDKNPLSGKQDSPYLSNSVSNSYSCHSDEIHNHSEYPSKNKIASGLEPLVKNVDQNTKVIPSVREEATCPQTINEDTCDPKCVTDSSSCRNKEKAIRLTVSHSDNSKVGPPIFSTASGKTVCVSHEAIKKVKEILIDDYSEVIKPNTESKSDTSQTKTLTLLEDSKDIFPNSIENGGYNMYSHKVFADIENEQILQHNQSMSGLEKVSDMSPCHVSLKTSDVCNFNLGEHPQSVSYTNSGVFSTASGKSVHVSDASLQKAKEMFSETEDSAEQLFSKVSFKSKECSDQFTREENSMTDIPKNLLSSQKDFSNNVINSFAFSGFSTASGKQVSISESALQKVKGMLEEFDLIRTECSLQDSPTCKQSVSKVTPPPCVDKRTPEYSVNFKRGNTCSEKFELSGNSNSKSGSSENQCIKVSPYISEFKENEQQLVLGTRVPLVENTCPLRKKRASPKNVKMETGKTEIFSSPVRTNREVCFAYSKDPEKYFETEAVEIAKAFMEDGELTDSEALNCDKRSRFTYQKSEGMILLNSRIGKRRGDALVSVGEPPIKRNLLNEFDRIIENQDKSLKASKSTPDGTMKDRRLFMHQISLEPITCGPFRTTKERQEMQHPHVTVPGQEFLSKSHFYEHLTLKKSSSSSSVSEQPFSKVPTTTNEKMRHSVTADKATKVFIPPFKTKSHFHRDEQCVSMDNNSEENKQNQKNIGEHGSDDNENKINDSEIHEFNKNNSKLAAAIIFAKYEEEPLDLITSLQNARDIQDMRIKKKQRQRVFPQPGSLYLAKTSTLPRISLKTAVGSQIPSACSHKQLYMYGVSKHCIKINSKNAESFQFHAQDYFGKEDLWARKGIRLADGGWLVPSNDGKAGKEEFYRALCDTPGVDPKLISGVWVYNHYRWIIWKLAAMEFAFPKEFANRCLTPERVLLQLKYRYDIEIDRCRRSAIKKIMERDDTAAKTLVLCVSDITSSNTDTSENSSSKTSCVENKKVAIIELTDGWYPIKAQLDPPLFALLKSGRLTVGQKIIVHGAELVGPPEACSPLEAPDSLMLKISANSTRPACWYTKLGFFPDPRPFPLPLSSLFSDGGSVGCADVIIQRTYPIQWMEKTSSGFYIFRNEREEEKEAAKHAEVQQKKLEALFTKIQAEFEEHEESTAKQCTPSRALTRQQIRALQDGAELYEAVKSALDPGCLESYFSEEQLKALNHHRQMLNDKKQAQIQLEFRKAMESAGQGDQGLSRDVTAVWKLRIISYEKKEKDSVILSIWRPSSDLYSLLTEGKRYRIYHLTTSKSKSKYERANIQLASTKKTQYQQLLASDEILLQVYQPREPLHFSRLLDPDFQPPYSEVDLMGFVVSVVKKIGAPLVYLSDENHNLLAIKFWIDINEDIIKPHMLIAASNLQWRPESKSGIPTLFARDVSVFSASPKEGHFQETFNKMKNSVANIVMFCNEAEKKLMHILNVNIPKCSTPTKEYTSEPYAAQTMLGIGSKFLMSSPVSDIIYPSPSSLCTPKGKSIPTSVSAQMTSKSCCKGEKEADDPKTCKKRRALDFLGRLPLPPHVSPICTFVSPAAQKAFQPPRSCGTKYETPVKKKELSSPQMTPLKKFSETSLLESDSIADEELALINTQALWSGSAGESQLVSESTRTVPTGSKGNPGPKRPSATALNKEREDHQAGTEECETTRKDTRTVKSLSKRLQRRQKQK</sequence>
<keyword evidence="3" id="KW-0963">Cytoplasm</keyword>
<dbReference type="GO" id="GO:0010332">
    <property type="term" value="P:response to gamma radiation"/>
    <property type="evidence" value="ECO:0007669"/>
    <property type="project" value="Ensembl"/>
</dbReference>
<dbReference type="GO" id="GO:0003697">
    <property type="term" value="F:single-stranded DNA binding"/>
    <property type="evidence" value="ECO:0007669"/>
    <property type="project" value="Ensembl"/>
</dbReference>
<keyword evidence="12" id="KW-0539">Nucleus</keyword>
<feature type="compositionally biased region" description="Basic and acidic residues" evidence="16">
    <location>
        <begin position="3375"/>
        <end position="3397"/>
    </location>
</feature>
<dbReference type="PANTHER" id="PTHR11289">
    <property type="entry name" value="BREAST CANCER TYPE 2 SUSCEPTIBILITY PROTEIN BRCA2"/>
    <property type="match status" value="1"/>
</dbReference>
<reference evidence="18" key="3">
    <citation type="submission" date="2025-09" db="UniProtKB">
        <authorList>
            <consortium name="Ensembl"/>
        </authorList>
    </citation>
    <scope>IDENTIFICATION</scope>
    <source>
        <strain evidence="18">Thorbecke</strain>
    </source>
</reference>
<dbReference type="GO" id="GO:0002020">
    <property type="term" value="F:protease binding"/>
    <property type="evidence" value="ECO:0007669"/>
    <property type="project" value="Ensembl"/>
</dbReference>
<dbReference type="GO" id="GO:0001556">
    <property type="term" value="P:oocyte maturation"/>
    <property type="evidence" value="ECO:0007669"/>
    <property type="project" value="Ensembl"/>
</dbReference>
<dbReference type="CTD" id="675"/>
<dbReference type="GO" id="GO:0000722">
    <property type="term" value="P:telomere maintenance via recombination"/>
    <property type="evidence" value="ECO:0007669"/>
    <property type="project" value="Ensembl"/>
</dbReference>
<dbReference type="InterPro" id="IPR015187">
    <property type="entry name" value="BRCA2_OB_1"/>
</dbReference>
<feature type="repeat" description="BRCA2" evidence="15">
    <location>
        <begin position="1954"/>
        <end position="1988"/>
    </location>
</feature>
<dbReference type="GO" id="GO:0000781">
    <property type="term" value="C:chromosome, telomeric region"/>
    <property type="evidence" value="ECO:0007669"/>
    <property type="project" value="Ensembl"/>
</dbReference>
<dbReference type="GO" id="GO:0042802">
    <property type="term" value="F:identical protein binding"/>
    <property type="evidence" value="ECO:0007669"/>
    <property type="project" value="Ensembl"/>
</dbReference>
<name>G1TCK4_RABIT</name>
<dbReference type="InterPro" id="IPR015188">
    <property type="entry name" value="BRCA2_OB_3"/>
</dbReference>
<reference evidence="18" key="2">
    <citation type="submission" date="2025-08" db="UniProtKB">
        <authorList>
            <consortium name="Ensembl"/>
        </authorList>
    </citation>
    <scope>IDENTIFICATION</scope>
    <source>
        <strain evidence="18">Thorbecke</strain>
    </source>
</reference>
<dbReference type="GO" id="GO:0051298">
    <property type="term" value="P:centrosome duplication"/>
    <property type="evidence" value="ECO:0007669"/>
    <property type="project" value="Ensembl"/>
</dbReference>
<evidence type="ECO:0000259" key="17">
    <source>
        <dbReference type="SMART" id="SM01341"/>
    </source>
</evidence>
<gene>
    <name evidence="18" type="primary">BRCA2</name>
</gene>
<reference evidence="18 19" key="1">
    <citation type="journal article" date="2011" name="Nature">
        <title>A high-resolution map of human evolutionary constraint using 29 mammals.</title>
        <authorList>
            <person name="Lindblad-Toh K."/>
            <person name="Garber M."/>
            <person name="Zuk O."/>
            <person name="Lin M.F."/>
            <person name="Parker B.J."/>
            <person name="Washietl S."/>
            <person name="Kheradpour P."/>
            <person name="Ernst J."/>
            <person name="Jordan G."/>
            <person name="Mauceli E."/>
            <person name="Ward L.D."/>
            <person name="Lowe C.B."/>
            <person name="Holloway A.K."/>
            <person name="Clamp M."/>
            <person name="Gnerre S."/>
            <person name="Alfoldi J."/>
            <person name="Beal K."/>
            <person name="Chang J."/>
            <person name="Clawson H."/>
            <person name="Cuff J."/>
            <person name="Di Palma F."/>
            <person name="Fitzgerald S."/>
            <person name="Flicek P."/>
            <person name="Guttman M."/>
            <person name="Hubisz M.J."/>
            <person name="Jaffe D.B."/>
            <person name="Jungreis I."/>
            <person name="Kent W.J."/>
            <person name="Kostka D."/>
            <person name="Lara M."/>
            <person name="Martins A.L."/>
            <person name="Massingham T."/>
            <person name="Moltke I."/>
            <person name="Raney B.J."/>
            <person name="Rasmussen M.D."/>
            <person name="Robinson J."/>
            <person name="Stark A."/>
            <person name="Vilella A.J."/>
            <person name="Wen J."/>
            <person name="Xie X."/>
            <person name="Zody M.C."/>
            <person name="Baldwin J."/>
            <person name="Bloom T."/>
            <person name="Chin C.W."/>
            <person name="Heiman D."/>
            <person name="Nicol R."/>
            <person name="Nusbaum C."/>
            <person name="Young S."/>
            <person name="Wilkinson J."/>
            <person name="Worley K.C."/>
            <person name="Kovar C.L."/>
            <person name="Muzny D.M."/>
            <person name="Gibbs R.A."/>
            <person name="Cree A."/>
            <person name="Dihn H.H."/>
            <person name="Fowler G."/>
            <person name="Jhangiani S."/>
            <person name="Joshi V."/>
            <person name="Lee S."/>
            <person name="Lewis L.R."/>
            <person name="Nazareth L.V."/>
            <person name="Okwuonu G."/>
            <person name="Santibanez J."/>
            <person name="Warren W.C."/>
            <person name="Mardis E.R."/>
            <person name="Weinstock G.M."/>
            <person name="Wilson R.K."/>
            <person name="Delehaunty K."/>
            <person name="Dooling D."/>
            <person name="Fronik C."/>
            <person name="Fulton L."/>
            <person name="Fulton B."/>
            <person name="Graves T."/>
            <person name="Minx P."/>
            <person name="Sodergren E."/>
            <person name="Birney E."/>
            <person name="Margulies E.H."/>
            <person name="Herrero J."/>
            <person name="Green E.D."/>
            <person name="Haussler D."/>
            <person name="Siepel A."/>
            <person name="Goldman N."/>
            <person name="Pollard K.S."/>
            <person name="Pedersen J.S."/>
            <person name="Lander E.S."/>
            <person name="Kellis M."/>
        </authorList>
    </citation>
    <scope>NUCLEOTIDE SEQUENCE [LARGE SCALE GENOMIC DNA]</scope>
    <source>
        <strain evidence="19">Thorbecke</strain>
    </source>
</reference>
<dbReference type="CDD" id="cd04494">
    <property type="entry name" value="BRCA2DBD_OB2"/>
    <property type="match status" value="1"/>
</dbReference>
<dbReference type="PIRSF" id="PIRSF002397">
    <property type="entry name" value="BRCA2"/>
    <property type="match status" value="1"/>
</dbReference>
<dbReference type="eggNOG" id="KOG4751">
    <property type="taxonomic scope" value="Eukaryota"/>
</dbReference>
<dbReference type="GO" id="GO:0005829">
    <property type="term" value="C:cytosol"/>
    <property type="evidence" value="ECO:0007669"/>
    <property type="project" value="Ensembl"/>
</dbReference>
<protein>
    <recommendedName>
        <fullName evidence="13">Breast cancer type 2 susceptibility protein homolog</fullName>
    </recommendedName>
    <alternativeName>
        <fullName evidence="14">Fanconi anemia group D1 protein homolog</fullName>
    </alternativeName>
</protein>
<dbReference type="PROSITE" id="PS50138">
    <property type="entry name" value="BRCA2_REPEAT"/>
    <property type="match status" value="8"/>
</dbReference>
<dbReference type="OrthoDB" id="21095at2759"/>
<feature type="repeat" description="BRCA2" evidence="15">
    <location>
        <begin position="2035"/>
        <end position="2069"/>
    </location>
</feature>
<keyword evidence="10" id="KW-0234">DNA repair</keyword>
<dbReference type="PANTHER" id="PTHR11289:SF0">
    <property type="entry name" value="BREAST CANCER TYPE 2 SUSCEPTIBILITY PROTEIN"/>
    <property type="match status" value="1"/>
</dbReference>
<feature type="repeat" description="BRCA2" evidence="15">
    <location>
        <begin position="1406"/>
        <end position="1440"/>
    </location>
</feature>
<feature type="compositionally biased region" description="Basic and acidic residues" evidence="16">
    <location>
        <begin position="2414"/>
        <end position="2435"/>
    </location>
</feature>
<keyword evidence="6" id="KW-0227">DNA damage</keyword>
<dbReference type="GO" id="GO:0045931">
    <property type="term" value="P:positive regulation of mitotic cell cycle"/>
    <property type="evidence" value="ECO:0007669"/>
    <property type="project" value="Ensembl"/>
</dbReference>
<dbReference type="Pfam" id="PF09121">
    <property type="entry name" value="Tower"/>
    <property type="match status" value="1"/>
</dbReference>
<evidence type="ECO:0000256" key="15">
    <source>
        <dbReference type="PROSITE-ProRule" id="PRU00032"/>
    </source>
</evidence>
<evidence type="ECO:0000256" key="1">
    <source>
        <dbReference type="ARBA" id="ARBA00004123"/>
    </source>
</evidence>
<feature type="region of interest" description="Disordered" evidence="16">
    <location>
        <begin position="1277"/>
        <end position="1333"/>
    </location>
</feature>
<dbReference type="GO" id="GO:0010165">
    <property type="term" value="P:response to X-ray"/>
    <property type="evidence" value="ECO:0007669"/>
    <property type="project" value="Ensembl"/>
</dbReference>
<dbReference type="Ensembl" id="ENSOCUT00000016891.4">
    <property type="protein sequence ID" value="ENSOCUP00000014514.3"/>
    <property type="gene ID" value="ENSOCUG00000016878.4"/>
</dbReference>
<dbReference type="InterPro" id="IPR015252">
    <property type="entry name" value="BRCA2_hlx"/>
</dbReference>
<keyword evidence="19" id="KW-1185">Reference proteome</keyword>
<evidence type="ECO:0000256" key="8">
    <source>
        <dbReference type="ARBA" id="ARBA00023125"/>
    </source>
</evidence>
<dbReference type="InterPro" id="IPR055077">
    <property type="entry name" value="BRCA2_TR2"/>
</dbReference>
<dbReference type="SMR" id="G1TCK4"/>
<feature type="compositionally biased region" description="Polar residues" evidence="16">
    <location>
        <begin position="1277"/>
        <end position="1297"/>
    </location>
</feature>
<evidence type="ECO:0000256" key="13">
    <source>
        <dbReference type="ARBA" id="ARBA00068762"/>
    </source>
</evidence>
<dbReference type="GO" id="GO:0007420">
    <property type="term" value="P:brain development"/>
    <property type="evidence" value="ECO:0007669"/>
    <property type="project" value="Ensembl"/>
</dbReference>
<dbReference type="SUPFAM" id="SSF81878">
    <property type="entry name" value="BRCA2 tower domain"/>
    <property type="match status" value="1"/>
</dbReference>
<feature type="region of interest" description="Disordered" evidence="16">
    <location>
        <begin position="2352"/>
        <end position="2378"/>
    </location>
</feature>
<organism evidence="18 19">
    <name type="scientific">Oryctolagus cuniculus</name>
    <name type="common">Rabbit</name>
    <dbReference type="NCBI Taxonomy" id="9986"/>
    <lineage>
        <taxon>Eukaryota</taxon>
        <taxon>Metazoa</taxon>
        <taxon>Chordata</taxon>
        <taxon>Craniata</taxon>
        <taxon>Vertebrata</taxon>
        <taxon>Euteleostomi</taxon>
        <taxon>Mammalia</taxon>
        <taxon>Eutheria</taxon>
        <taxon>Euarchontoglires</taxon>
        <taxon>Glires</taxon>
        <taxon>Lagomorpha</taxon>
        <taxon>Leporidae</taxon>
        <taxon>Oryctolagus</taxon>
    </lineage>
</organism>
<dbReference type="GO" id="GO:0042771">
    <property type="term" value="P:intrinsic apoptotic signaling pathway in response to DNA damage by p53 class mediator"/>
    <property type="evidence" value="ECO:0007669"/>
    <property type="project" value="Ensembl"/>
</dbReference>
<keyword evidence="8" id="KW-0238">DNA-binding</keyword>
<dbReference type="SUPFAM" id="SSF81872">
    <property type="entry name" value="BRCA2 helical domain"/>
    <property type="match status" value="1"/>
</dbReference>
<dbReference type="GO" id="GO:0010485">
    <property type="term" value="F:histone H4 acetyltransferase activity"/>
    <property type="evidence" value="ECO:0007669"/>
    <property type="project" value="Ensembl"/>
</dbReference>
<keyword evidence="7" id="KW-0832">Ubl conjugation</keyword>
<dbReference type="GO" id="GO:0071425">
    <property type="term" value="P:hematopoietic stem cell proliferation"/>
    <property type="evidence" value="ECO:0007669"/>
    <property type="project" value="Ensembl"/>
</dbReference>
<evidence type="ECO:0000313" key="18">
    <source>
        <dbReference type="Ensembl" id="ENSOCUP00000014514.3"/>
    </source>
</evidence>
<feature type="compositionally biased region" description="Basic and acidic residues" evidence="16">
    <location>
        <begin position="1309"/>
        <end position="1333"/>
    </location>
</feature>
<dbReference type="HOGENOM" id="CLU_000344_0_0_1"/>
<dbReference type="Pfam" id="PF09169">
    <property type="entry name" value="BRCA-2_helical"/>
    <property type="match status" value="1"/>
</dbReference>
<dbReference type="PaxDb" id="9986-ENSOCUP00000014514"/>
<dbReference type="FunFam" id="2.40.50.140:FF:000211">
    <property type="entry name" value="breast cancer type 2 susceptibility protein"/>
    <property type="match status" value="1"/>
</dbReference>
<dbReference type="Pfam" id="PF00634">
    <property type="entry name" value="BRCA2"/>
    <property type="match status" value="8"/>
</dbReference>
<dbReference type="GO" id="GO:0001833">
    <property type="term" value="P:inner cell mass cell proliferation"/>
    <property type="evidence" value="ECO:0007669"/>
    <property type="project" value="Ensembl"/>
</dbReference>
<dbReference type="GO" id="GO:0033600">
    <property type="term" value="P:negative regulation of mammary gland epithelial cell proliferation"/>
    <property type="evidence" value="ECO:0007669"/>
    <property type="project" value="Ensembl"/>
</dbReference>
<dbReference type="GO" id="GO:0010484">
    <property type="term" value="F:histone H3 acetyltransferase activity"/>
    <property type="evidence" value="ECO:0007669"/>
    <property type="project" value="Ensembl"/>
</dbReference>
<feature type="compositionally biased region" description="Polar residues" evidence="16">
    <location>
        <begin position="1708"/>
        <end position="1729"/>
    </location>
</feature>
<comment type="subcellular location">
    <subcellularLocation>
        <location evidence="2">Cytoplasm</location>
        <location evidence="2">Cytoskeleton</location>
        <location evidence="2">Microtubule organizing center</location>
        <location evidence="2">Centrosome</location>
    </subcellularLocation>
    <subcellularLocation>
        <location evidence="1">Nucleus</location>
    </subcellularLocation>
</comment>
<feature type="compositionally biased region" description="Polar residues" evidence="16">
    <location>
        <begin position="2363"/>
        <end position="2374"/>
    </location>
</feature>
<dbReference type="GO" id="GO:0006289">
    <property type="term" value="P:nucleotide-excision repair"/>
    <property type="evidence" value="ECO:0007669"/>
    <property type="project" value="Ensembl"/>
</dbReference>
<feature type="compositionally biased region" description="Polar residues" evidence="16">
    <location>
        <begin position="3344"/>
        <end position="3361"/>
    </location>
</feature>
<accession>G1TCK4</accession>
<dbReference type="Bgee" id="ENSOCUG00000016878">
    <property type="expression patterns" value="Expressed in embryo and 9 other cell types or tissues"/>
</dbReference>
<evidence type="ECO:0000256" key="5">
    <source>
        <dbReference type="ARBA" id="ARBA00022737"/>
    </source>
</evidence>
<feature type="repeat" description="BRCA2" evidence="15">
    <location>
        <begin position="1209"/>
        <end position="1243"/>
    </location>
</feature>
<dbReference type="GO" id="GO:0005654">
    <property type="term" value="C:nucleoplasm"/>
    <property type="evidence" value="ECO:0007669"/>
    <property type="project" value="Ensembl"/>
</dbReference>
<dbReference type="Pfam" id="PF21318">
    <property type="entry name" value="BRCA2DBD_OB2"/>
    <property type="match status" value="1"/>
</dbReference>
<evidence type="ECO:0000256" key="16">
    <source>
        <dbReference type="SAM" id="MobiDB-lite"/>
    </source>
</evidence>
<dbReference type="InterPro" id="IPR048262">
    <property type="entry name" value="BRCA2_OB_2_dom"/>
</dbReference>
<feature type="repeat" description="BRCA2" evidence="15">
    <location>
        <begin position="995"/>
        <end position="1029"/>
    </location>
</feature>
<dbReference type="GeneID" id="100355331"/>
<dbReference type="GO" id="GO:0043015">
    <property type="term" value="F:gamma-tubulin binding"/>
    <property type="evidence" value="ECO:0007669"/>
    <property type="project" value="Ensembl"/>
</dbReference>
<dbReference type="GO" id="GO:1990426">
    <property type="term" value="P:mitotic recombination-dependent replication fork processing"/>
    <property type="evidence" value="ECO:0007669"/>
    <property type="project" value="Ensembl"/>
</dbReference>
<keyword evidence="4" id="KW-0597">Phosphoprotein</keyword>
<dbReference type="GO" id="GO:0071479">
    <property type="term" value="P:cellular response to ionizing radiation"/>
    <property type="evidence" value="ECO:0007669"/>
    <property type="project" value="Ensembl"/>
</dbReference>
<dbReference type="GO" id="GO:0000152">
    <property type="term" value="C:nuclear ubiquitin ligase complex"/>
    <property type="evidence" value="ECO:0007669"/>
    <property type="project" value="Ensembl"/>
</dbReference>
<feature type="region of interest" description="Disordered" evidence="16">
    <location>
        <begin position="3286"/>
        <end position="3309"/>
    </location>
</feature>